<dbReference type="SUPFAM" id="SSF51735">
    <property type="entry name" value="NAD(P)-binding Rossmann-fold domains"/>
    <property type="match status" value="1"/>
</dbReference>
<dbReference type="PROSITE" id="PS01162">
    <property type="entry name" value="QOR_ZETA_CRYSTAL"/>
    <property type="match status" value="1"/>
</dbReference>
<evidence type="ECO:0000313" key="4">
    <source>
        <dbReference type="EMBL" id="SDJ55750.1"/>
    </source>
</evidence>
<keyword evidence="1" id="KW-0521">NADP</keyword>
<dbReference type="Gene3D" id="3.40.50.720">
    <property type="entry name" value="NAD(P)-binding Rossmann-like Domain"/>
    <property type="match status" value="1"/>
</dbReference>
<dbReference type="InterPro" id="IPR011032">
    <property type="entry name" value="GroES-like_sf"/>
</dbReference>
<dbReference type="InterPro" id="IPR013154">
    <property type="entry name" value="ADH-like_N"/>
</dbReference>
<dbReference type="InterPro" id="IPR013149">
    <property type="entry name" value="ADH-like_C"/>
</dbReference>
<keyword evidence="5" id="KW-1185">Reference proteome</keyword>
<dbReference type="Gene3D" id="3.90.180.10">
    <property type="entry name" value="Medium-chain alcohol dehydrogenases, catalytic domain"/>
    <property type="match status" value="1"/>
</dbReference>
<dbReference type="AlphaFoldDB" id="A0A1G8US23"/>
<dbReference type="PANTHER" id="PTHR48106:SF18">
    <property type="entry name" value="QUINONE OXIDOREDUCTASE PIG3"/>
    <property type="match status" value="1"/>
</dbReference>
<reference evidence="4 5" key="1">
    <citation type="submission" date="2016-10" db="EMBL/GenBank/DDBJ databases">
        <authorList>
            <person name="de Groot N.N."/>
        </authorList>
    </citation>
    <scope>NUCLEOTIDE SEQUENCE [LARGE SCALE GENOMIC DNA]</scope>
    <source>
        <strain evidence="4 5">DSM 25294</strain>
    </source>
</reference>
<feature type="domain" description="Enoyl reductase (ER)" evidence="3">
    <location>
        <begin position="22"/>
        <end position="363"/>
    </location>
</feature>
<evidence type="ECO:0000256" key="2">
    <source>
        <dbReference type="ARBA" id="ARBA00023002"/>
    </source>
</evidence>
<dbReference type="InterPro" id="IPR036291">
    <property type="entry name" value="NAD(P)-bd_dom_sf"/>
</dbReference>
<dbReference type="PANTHER" id="PTHR48106">
    <property type="entry name" value="QUINONE OXIDOREDUCTASE PIG3-RELATED"/>
    <property type="match status" value="1"/>
</dbReference>
<dbReference type="EMBL" id="FNEK01000019">
    <property type="protein sequence ID" value="SDJ55750.1"/>
    <property type="molecule type" value="Genomic_DNA"/>
</dbReference>
<dbReference type="GO" id="GO:0008270">
    <property type="term" value="F:zinc ion binding"/>
    <property type="evidence" value="ECO:0007669"/>
    <property type="project" value="InterPro"/>
</dbReference>
<dbReference type="GO" id="GO:0070402">
    <property type="term" value="F:NADPH binding"/>
    <property type="evidence" value="ECO:0007669"/>
    <property type="project" value="TreeGrafter"/>
</dbReference>
<evidence type="ECO:0000256" key="1">
    <source>
        <dbReference type="ARBA" id="ARBA00022857"/>
    </source>
</evidence>
<sequence length="376" mass="40099">MDKQQSRAANATMMAVVTTGIGGYDKLEYRAVPVPVPGPNELLLRVLAAGVNNTEINTRLGWYSSSVTIDTGAAAADQETRAEQKADGGWSAATPFPLIQGTDCCGEVVQAGGDVGADLIGKRVLVRACMRPNGFDDMENIWMASDFDGAFAEYVKVPASEVFAVHCDWSDAELATIPCAYGTSENMLQRAAVGPGDLVLVAGASGGVGSATVQLAKRRGARVAAITSAGKADLLRDLGADIVLDRKDDLVGELGERTVDVVVDNVGGPNFPQMLKLLKRGGRYVSSGAIAGPIVSLDMRDMYLKDITLIGCTAWDAPVFPNLIGYIERGEIRPLLADFYPLEQIVEAQREFLKKKHFGNFVLVPPDSRSTETRST</sequence>
<name>A0A1G8US23_9RHOB</name>
<dbReference type="InterPro" id="IPR020843">
    <property type="entry name" value="ER"/>
</dbReference>
<dbReference type="SMART" id="SM00829">
    <property type="entry name" value="PKS_ER"/>
    <property type="match status" value="1"/>
</dbReference>
<keyword evidence="2" id="KW-0560">Oxidoreductase</keyword>
<dbReference type="Pfam" id="PF08240">
    <property type="entry name" value="ADH_N"/>
    <property type="match status" value="1"/>
</dbReference>
<accession>A0A1G8US23</accession>
<dbReference type="STRING" id="571298.SAMN04488026_101977"/>
<gene>
    <name evidence="4" type="ORF">SAMN04488026_101977</name>
</gene>
<dbReference type="InterPro" id="IPR002364">
    <property type="entry name" value="Quin_OxRdtase/zeta-crystal_CS"/>
</dbReference>
<dbReference type="Pfam" id="PF00107">
    <property type="entry name" value="ADH_zinc_N"/>
    <property type="match status" value="1"/>
</dbReference>
<protein>
    <submittedName>
        <fullName evidence="4">NADPH:quinone reductase</fullName>
    </submittedName>
</protein>
<dbReference type="GO" id="GO:0016651">
    <property type="term" value="F:oxidoreductase activity, acting on NAD(P)H"/>
    <property type="evidence" value="ECO:0007669"/>
    <property type="project" value="TreeGrafter"/>
</dbReference>
<organism evidence="4 5">
    <name type="scientific">Aliiruegeria lutimaris</name>
    <dbReference type="NCBI Taxonomy" id="571298"/>
    <lineage>
        <taxon>Bacteria</taxon>
        <taxon>Pseudomonadati</taxon>
        <taxon>Pseudomonadota</taxon>
        <taxon>Alphaproteobacteria</taxon>
        <taxon>Rhodobacterales</taxon>
        <taxon>Roseobacteraceae</taxon>
        <taxon>Aliiruegeria</taxon>
    </lineage>
</organism>
<dbReference type="CDD" id="cd08274">
    <property type="entry name" value="MDR9"/>
    <property type="match status" value="1"/>
</dbReference>
<proteinExistence type="predicted"/>
<evidence type="ECO:0000259" key="3">
    <source>
        <dbReference type="SMART" id="SM00829"/>
    </source>
</evidence>
<evidence type="ECO:0000313" key="5">
    <source>
        <dbReference type="Proteomes" id="UP000199382"/>
    </source>
</evidence>
<dbReference type="SUPFAM" id="SSF50129">
    <property type="entry name" value="GroES-like"/>
    <property type="match status" value="1"/>
</dbReference>
<dbReference type="Proteomes" id="UP000199382">
    <property type="component" value="Unassembled WGS sequence"/>
</dbReference>